<dbReference type="EMBL" id="BARV01008152">
    <property type="protein sequence ID" value="GAI16814.1"/>
    <property type="molecule type" value="Genomic_DNA"/>
</dbReference>
<reference evidence="2" key="1">
    <citation type="journal article" date="2014" name="Front. Microbiol.">
        <title>High frequency of phylogenetically diverse reductive dehalogenase-homologous genes in deep subseafloor sedimentary metagenomes.</title>
        <authorList>
            <person name="Kawai M."/>
            <person name="Futagami T."/>
            <person name="Toyoda A."/>
            <person name="Takaki Y."/>
            <person name="Nishi S."/>
            <person name="Hori S."/>
            <person name="Arai W."/>
            <person name="Tsubouchi T."/>
            <person name="Morono Y."/>
            <person name="Uchiyama I."/>
            <person name="Ito T."/>
            <person name="Fujiyama A."/>
            <person name="Inagaki F."/>
            <person name="Takami H."/>
        </authorList>
    </citation>
    <scope>NUCLEOTIDE SEQUENCE</scope>
    <source>
        <strain evidence="2">Expedition CK06-06</strain>
    </source>
</reference>
<dbReference type="GO" id="GO:0004559">
    <property type="term" value="F:alpha-mannosidase activity"/>
    <property type="evidence" value="ECO:0007669"/>
    <property type="project" value="InterPro"/>
</dbReference>
<protein>
    <recommendedName>
        <fullName evidence="1">Glycoside hydrolase family 38 N-terminal domain-containing protein</fullName>
    </recommendedName>
</protein>
<evidence type="ECO:0000259" key="1">
    <source>
        <dbReference type="Pfam" id="PF01074"/>
    </source>
</evidence>
<proteinExistence type="predicted"/>
<dbReference type="GO" id="GO:0006013">
    <property type="term" value="P:mannose metabolic process"/>
    <property type="evidence" value="ECO:0007669"/>
    <property type="project" value="InterPro"/>
</dbReference>
<dbReference type="CDD" id="cd10786">
    <property type="entry name" value="GH38N_AMII_like"/>
    <property type="match status" value="1"/>
</dbReference>
<organism evidence="2">
    <name type="scientific">marine sediment metagenome</name>
    <dbReference type="NCBI Taxonomy" id="412755"/>
    <lineage>
        <taxon>unclassified sequences</taxon>
        <taxon>metagenomes</taxon>
        <taxon>ecological metagenomes</taxon>
    </lineage>
</organism>
<feature type="domain" description="Glycoside hydrolase family 38 N-terminal" evidence="1">
    <location>
        <begin position="3"/>
        <end position="246"/>
    </location>
</feature>
<dbReference type="InterPro" id="IPR027291">
    <property type="entry name" value="Glyco_hydro_38_N_sf"/>
</dbReference>
<feature type="non-terminal residue" evidence="2">
    <location>
        <position position="254"/>
    </location>
</feature>
<dbReference type="Pfam" id="PF01074">
    <property type="entry name" value="Glyco_hydro_38N"/>
    <property type="match status" value="1"/>
</dbReference>
<dbReference type="InterPro" id="IPR011330">
    <property type="entry name" value="Glyco_hydro/deAcase_b/a-brl"/>
</dbReference>
<dbReference type="SUPFAM" id="SSF88713">
    <property type="entry name" value="Glycoside hydrolase/deacetylase"/>
    <property type="match status" value="1"/>
</dbReference>
<dbReference type="GO" id="GO:0009313">
    <property type="term" value="P:oligosaccharide catabolic process"/>
    <property type="evidence" value="ECO:0007669"/>
    <property type="project" value="TreeGrafter"/>
</dbReference>
<name>X1NDR7_9ZZZZ</name>
<gene>
    <name evidence="2" type="ORF">S06H3_16471</name>
</gene>
<sequence>MQTIYLCPHTHYDAAWVFSKEEYLQINETILEEALRLMETPEFRFCIEQTFLLQEIEKRNPALFKRIKKMVKAGRLVIVDGQYLMPDAMLPTGEVLVREILFGKRYCKEKFGIEVPVAWCADSFGMNAQLPQIYKKAGYEWLAFRRGARVDIKESEFLWKGLDGTTILTHWFPRGYRAGLDIHLWEQTFVELNKFASTPYVLMPCGSGSMPPQSEIIQAVKNWNQAHPSIEMKIASPEEFFQALESSRKRFQII</sequence>
<dbReference type="InterPro" id="IPR000602">
    <property type="entry name" value="Glyco_hydro_38_N"/>
</dbReference>
<dbReference type="AlphaFoldDB" id="X1NDR7"/>
<accession>X1NDR7</accession>
<dbReference type="PANTHER" id="PTHR46017">
    <property type="entry name" value="ALPHA-MANNOSIDASE 2C1"/>
    <property type="match status" value="1"/>
</dbReference>
<evidence type="ECO:0000313" key="2">
    <source>
        <dbReference type="EMBL" id="GAI16814.1"/>
    </source>
</evidence>
<dbReference type="PANTHER" id="PTHR46017:SF2">
    <property type="entry name" value="MANNOSYLGLYCERATE HYDROLASE"/>
    <property type="match status" value="1"/>
</dbReference>
<comment type="caution">
    <text evidence="2">The sequence shown here is derived from an EMBL/GenBank/DDBJ whole genome shotgun (WGS) entry which is preliminary data.</text>
</comment>
<dbReference type="Gene3D" id="3.20.110.10">
    <property type="entry name" value="Glycoside hydrolase 38, N terminal domain"/>
    <property type="match status" value="1"/>
</dbReference>